<feature type="region of interest" description="Disordered" evidence="1">
    <location>
        <begin position="208"/>
        <end position="228"/>
    </location>
</feature>
<name>A0A385PXA0_9FIRM</name>
<dbReference type="PROSITE" id="PS51257">
    <property type="entry name" value="PROKAR_LIPOPROTEIN"/>
    <property type="match status" value="1"/>
</dbReference>
<dbReference type="Proteomes" id="UP000265562">
    <property type="component" value="Chromosome"/>
</dbReference>
<feature type="compositionally biased region" description="Basic and acidic residues" evidence="1">
    <location>
        <begin position="210"/>
        <end position="220"/>
    </location>
</feature>
<evidence type="ECO:0000313" key="3">
    <source>
        <dbReference type="EMBL" id="AYA98622.1"/>
    </source>
</evidence>
<feature type="compositionally biased region" description="Low complexity" evidence="1">
    <location>
        <begin position="34"/>
        <end position="43"/>
    </location>
</feature>
<dbReference type="OrthoDB" id="2041386at2"/>
<keyword evidence="2" id="KW-0732">Signal</keyword>
<accession>A0A385PXA0</accession>
<evidence type="ECO:0008006" key="5">
    <source>
        <dbReference type="Google" id="ProtNLM"/>
    </source>
</evidence>
<evidence type="ECO:0000313" key="4">
    <source>
        <dbReference type="Proteomes" id="UP000265562"/>
    </source>
</evidence>
<dbReference type="RefSeq" id="WP_111525060.1">
    <property type="nucleotide sequence ID" value="NZ_CP032364.1"/>
</dbReference>
<feature type="chain" id="PRO_5038720368" description="Lipoprotein" evidence="2">
    <location>
        <begin position="22"/>
        <end position="228"/>
    </location>
</feature>
<keyword evidence="4" id="KW-1185">Reference proteome</keyword>
<feature type="signal peptide" evidence="2">
    <location>
        <begin position="1"/>
        <end position="21"/>
    </location>
</feature>
<proteinExistence type="predicted"/>
<feature type="region of interest" description="Disordered" evidence="1">
    <location>
        <begin position="34"/>
        <end position="53"/>
    </location>
</feature>
<gene>
    <name evidence="3" type="ORF">D4A81_00995</name>
</gene>
<protein>
    <recommendedName>
        <fullName evidence="5">Lipoprotein</fullName>
    </recommendedName>
</protein>
<evidence type="ECO:0000256" key="1">
    <source>
        <dbReference type="SAM" id="MobiDB-lite"/>
    </source>
</evidence>
<dbReference type="AlphaFoldDB" id="A0A385PXA0"/>
<sequence>MKKRFLITVLGLTIGSALLFSACGSKKETAETTAQTVAESTTAKAEEKTTATEAQAPKVDINFEIANHLEMSYADIGNAFGEATSDEVNSEKGERTVKYANPDRELHYYDDKSEGYTLFGVSAKAGDILSFEKDSVKLSDILDQMEGEEGKGLESNEAFLTVGEKGDHTVVFLSEGYYFVLSVDKDDMVSKDSAAAILTEDVVGIDTSETETKAPSEIKIPETTAAKQ</sequence>
<organism evidence="3 4">
    <name type="scientific">Lachnoanaerobaculum umeaense</name>
    <dbReference type="NCBI Taxonomy" id="617123"/>
    <lineage>
        <taxon>Bacteria</taxon>
        <taxon>Bacillati</taxon>
        <taxon>Bacillota</taxon>
        <taxon>Clostridia</taxon>
        <taxon>Lachnospirales</taxon>
        <taxon>Lachnospiraceae</taxon>
        <taxon>Lachnoanaerobaculum</taxon>
    </lineage>
</organism>
<dbReference type="EMBL" id="CP032364">
    <property type="protein sequence ID" value="AYA98622.1"/>
    <property type="molecule type" value="Genomic_DNA"/>
</dbReference>
<evidence type="ECO:0000256" key="2">
    <source>
        <dbReference type="SAM" id="SignalP"/>
    </source>
</evidence>
<dbReference type="KEGG" id="lua:D4A81_00995"/>
<reference evidence="3 4" key="1">
    <citation type="submission" date="2018-09" db="EMBL/GenBank/DDBJ databases">
        <title>Genome sequencing of Lachnoanaerobaculum umeaense DSM 23576.</title>
        <authorList>
            <person name="Kook J.-K."/>
            <person name="Park S.-N."/>
            <person name="Lim Y.K."/>
        </authorList>
    </citation>
    <scope>NUCLEOTIDE SEQUENCE [LARGE SCALE GENOMIC DNA]</scope>
    <source>
        <strain evidence="4">DSM 23576 \ CCUG 58757</strain>
    </source>
</reference>